<dbReference type="GO" id="GO:0019843">
    <property type="term" value="F:rRNA binding"/>
    <property type="evidence" value="ECO:0007669"/>
    <property type="project" value="InterPro"/>
</dbReference>
<comment type="similarity">
    <text evidence="1">Belongs to the bacterial ribosomal protein bS6 family.</text>
</comment>
<dbReference type="InterPro" id="IPR000529">
    <property type="entry name" value="Ribosomal_bS6"/>
</dbReference>
<feature type="compositionally biased region" description="Polar residues" evidence="4">
    <location>
        <begin position="124"/>
        <end position="136"/>
    </location>
</feature>
<dbReference type="Gene3D" id="3.30.70.60">
    <property type="match status" value="1"/>
</dbReference>
<name>A0A2H0K7D5_9BACT</name>
<dbReference type="GO" id="GO:0006412">
    <property type="term" value="P:translation"/>
    <property type="evidence" value="ECO:0007669"/>
    <property type="project" value="InterPro"/>
</dbReference>
<dbReference type="EMBL" id="PCVC01000006">
    <property type="protein sequence ID" value="PIQ67168.1"/>
    <property type="molecule type" value="Genomic_DNA"/>
</dbReference>
<evidence type="ECO:0000256" key="2">
    <source>
        <dbReference type="ARBA" id="ARBA00035294"/>
    </source>
</evidence>
<dbReference type="InterPro" id="IPR035980">
    <property type="entry name" value="Ribosomal_bS6_sf"/>
</dbReference>
<comment type="caution">
    <text evidence="5">The sequence shown here is derived from an EMBL/GenBank/DDBJ whole genome shotgun (WGS) entry which is preliminary data.</text>
</comment>
<evidence type="ECO:0000256" key="1">
    <source>
        <dbReference type="ARBA" id="ARBA00009512"/>
    </source>
</evidence>
<reference evidence="5 6" key="1">
    <citation type="submission" date="2017-09" db="EMBL/GenBank/DDBJ databases">
        <title>Depth-based differentiation of microbial function through sediment-hosted aquifers and enrichment of novel symbionts in the deep terrestrial subsurface.</title>
        <authorList>
            <person name="Probst A.J."/>
            <person name="Ladd B."/>
            <person name="Jarett J.K."/>
            <person name="Geller-Mcgrath D.E."/>
            <person name="Sieber C.M."/>
            <person name="Emerson J.B."/>
            <person name="Anantharaman K."/>
            <person name="Thomas B.C."/>
            <person name="Malmstrom R."/>
            <person name="Stieglmeier M."/>
            <person name="Klingl A."/>
            <person name="Woyke T."/>
            <person name="Ryan C.M."/>
            <person name="Banfield J.F."/>
        </authorList>
    </citation>
    <scope>NUCLEOTIDE SEQUENCE [LARGE SCALE GENOMIC DNA]</scope>
    <source>
        <strain evidence="5">CG11_big_fil_rev_8_21_14_0_20_40_24</strain>
    </source>
</reference>
<dbReference type="GO" id="GO:0005840">
    <property type="term" value="C:ribosome"/>
    <property type="evidence" value="ECO:0007669"/>
    <property type="project" value="UniProtKB-KW"/>
</dbReference>
<evidence type="ECO:0000313" key="5">
    <source>
        <dbReference type="EMBL" id="PIQ67168.1"/>
    </source>
</evidence>
<dbReference type="AlphaFoldDB" id="A0A2H0K7D5"/>
<organism evidence="5 6">
    <name type="scientific">Candidatus Zambryskibacteria bacterium CG11_big_fil_rev_8_21_14_0_20_40_24</name>
    <dbReference type="NCBI Taxonomy" id="1975116"/>
    <lineage>
        <taxon>Bacteria</taxon>
        <taxon>Candidatus Zambryskiibacteriota</taxon>
    </lineage>
</organism>
<feature type="region of interest" description="Disordered" evidence="4">
    <location>
        <begin position="124"/>
        <end position="144"/>
    </location>
</feature>
<evidence type="ECO:0000256" key="4">
    <source>
        <dbReference type="SAM" id="MobiDB-lite"/>
    </source>
</evidence>
<dbReference type="NCBIfam" id="TIGR00166">
    <property type="entry name" value="S6"/>
    <property type="match status" value="1"/>
</dbReference>
<dbReference type="InterPro" id="IPR014717">
    <property type="entry name" value="Transl_elong_EF1B/ribsomal_bS6"/>
</dbReference>
<keyword evidence="5" id="KW-0689">Ribosomal protein</keyword>
<evidence type="ECO:0000313" key="6">
    <source>
        <dbReference type="Proteomes" id="UP000229834"/>
    </source>
</evidence>
<dbReference type="Pfam" id="PF01250">
    <property type="entry name" value="Ribosomal_S6"/>
    <property type="match status" value="1"/>
</dbReference>
<evidence type="ECO:0000256" key="3">
    <source>
        <dbReference type="ARBA" id="ARBA00035520"/>
    </source>
</evidence>
<keyword evidence="5" id="KW-0687">Ribonucleoprotein</keyword>
<dbReference type="SUPFAM" id="SSF54995">
    <property type="entry name" value="Ribosomal protein S6"/>
    <property type="match status" value="1"/>
</dbReference>
<sequence length="161" mass="18136">MSEELEKNEKEMDEKTNRVYEVGLLLIPNLATEKVNEEFSSIKSSIEKSGGKFISEESPYLRPLAYTIVKSIDTKNQKFDNAYFGWVKFEIDTANLEEVNTALKSNENILRFINVKTVRESTYTPSRQISQPSIGESGSGDLDSVISQSEIDSGIDKLLVE</sequence>
<accession>A0A2H0K7D5</accession>
<proteinExistence type="inferred from homology"/>
<dbReference type="Proteomes" id="UP000229834">
    <property type="component" value="Unassembled WGS sequence"/>
</dbReference>
<dbReference type="GO" id="GO:0003735">
    <property type="term" value="F:structural constituent of ribosome"/>
    <property type="evidence" value="ECO:0007669"/>
    <property type="project" value="InterPro"/>
</dbReference>
<protein>
    <recommendedName>
        <fullName evidence="2">Small ribosomal subunit protein bS6</fullName>
    </recommendedName>
    <alternativeName>
        <fullName evidence="3">30S ribosomal protein S6</fullName>
    </alternativeName>
</protein>
<gene>
    <name evidence="5" type="primary">rpsF</name>
    <name evidence="5" type="ORF">COV95_00195</name>
</gene>